<feature type="domain" description="HipA N-terminal subdomain 1" evidence="5">
    <location>
        <begin position="15"/>
        <end position="115"/>
    </location>
</feature>
<comment type="caution">
    <text evidence="6">The sequence shown here is derived from an EMBL/GenBank/DDBJ whole genome shotgun (WGS) entry which is preliminary data.</text>
</comment>
<dbReference type="InterPro" id="IPR052028">
    <property type="entry name" value="HipA_Ser/Thr_kinase"/>
</dbReference>
<keyword evidence="2" id="KW-0808">Transferase</keyword>
<evidence type="ECO:0000313" key="7">
    <source>
        <dbReference type="Proteomes" id="UP000199581"/>
    </source>
</evidence>
<gene>
    <name evidence="6" type="ORF">SAMN05421830_101160</name>
</gene>
<dbReference type="GO" id="GO:0004674">
    <property type="term" value="F:protein serine/threonine kinase activity"/>
    <property type="evidence" value="ECO:0007669"/>
    <property type="project" value="TreeGrafter"/>
</dbReference>
<evidence type="ECO:0000256" key="1">
    <source>
        <dbReference type="ARBA" id="ARBA00010164"/>
    </source>
</evidence>
<dbReference type="PANTHER" id="PTHR37419">
    <property type="entry name" value="SERINE/THREONINE-PROTEIN KINASE TOXIN HIPA"/>
    <property type="match status" value="1"/>
</dbReference>
<evidence type="ECO:0000256" key="2">
    <source>
        <dbReference type="ARBA" id="ARBA00022679"/>
    </source>
</evidence>
<evidence type="ECO:0000259" key="4">
    <source>
        <dbReference type="Pfam" id="PF07804"/>
    </source>
</evidence>
<dbReference type="Pfam" id="PF07804">
    <property type="entry name" value="HipA_C"/>
    <property type="match status" value="1"/>
</dbReference>
<dbReference type="RefSeq" id="WP_092188303.1">
    <property type="nucleotide sequence ID" value="NZ_FOTO01000001.1"/>
</dbReference>
<dbReference type="Gene3D" id="1.10.1070.20">
    <property type="match status" value="1"/>
</dbReference>
<feature type="domain" description="HipA-like C-terminal" evidence="4">
    <location>
        <begin position="159"/>
        <end position="380"/>
    </location>
</feature>
<evidence type="ECO:0000259" key="5">
    <source>
        <dbReference type="Pfam" id="PF13657"/>
    </source>
</evidence>
<dbReference type="EMBL" id="FOTO01000001">
    <property type="protein sequence ID" value="SFL25084.1"/>
    <property type="molecule type" value="Genomic_DNA"/>
</dbReference>
<dbReference type="AlphaFoldDB" id="A0A8G2BZH2"/>
<sequence>MNKLRVLLQYTPEERRLVGQLAESQGGIFFEYDPEFLRSPLWLSPFKLPPAPGLHEHADRAFGPLFGLFDDSLPDGWGLLLMDRAFRRAGRNPHEVGILERLAYLGSETMGALVYEPTMPREDDLNGSFDLGRLAREAAQVLDGDVRTALPLLQRAGGSPGGARPKVLVGVQGDRLISGHGELPEGFSPWIIKFPARQDDRDAGPIEFAYARMAAAAGLVMTESRLFEAGGDRFFGVRRFDRHDNRRVHTHTLGNLIHSNFRVPSCDYADFLKVVRILTKKQPDLRQAFKLMVFNVLTHNRDDHVKNVSFCLDESGDWRLAPAYDLTFAPGPGGEHSMTVQGYGKAPGRRELWAVGRGEGLKDKDMAGMYDEVRAAVQQWPALADEAGVTRGNVKMLRDVFARTLSL</sequence>
<name>A0A8G2BZH2_DESNO</name>
<protein>
    <submittedName>
        <fullName evidence="6">Serine/threonine-protein kinase HipA</fullName>
    </submittedName>
</protein>
<dbReference type="GO" id="GO:0005829">
    <property type="term" value="C:cytosol"/>
    <property type="evidence" value="ECO:0007669"/>
    <property type="project" value="TreeGrafter"/>
</dbReference>
<dbReference type="Proteomes" id="UP000199581">
    <property type="component" value="Unassembled WGS sequence"/>
</dbReference>
<organism evidence="6 7">
    <name type="scientific">Desulfomicrobium norvegicum (strain DSM 1741 / NCIMB 8310)</name>
    <name type="common">Desulfovibrio baculatus (strain Norway 4)</name>
    <name type="synonym">Desulfovibrio desulfuricans (strain Norway 4)</name>
    <dbReference type="NCBI Taxonomy" id="52561"/>
    <lineage>
        <taxon>Bacteria</taxon>
        <taxon>Pseudomonadati</taxon>
        <taxon>Thermodesulfobacteriota</taxon>
        <taxon>Desulfovibrionia</taxon>
        <taxon>Desulfovibrionales</taxon>
        <taxon>Desulfomicrobiaceae</taxon>
        <taxon>Desulfomicrobium</taxon>
    </lineage>
</organism>
<evidence type="ECO:0000313" key="6">
    <source>
        <dbReference type="EMBL" id="SFL25084.1"/>
    </source>
</evidence>
<keyword evidence="3 6" id="KW-0418">Kinase</keyword>
<dbReference type="InterPro" id="IPR017508">
    <property type="entry name" value="HipA_N1"/>
</dbReference>
<accession>A0A8G2BZH2</accession>
<proteinExistence type="inferred from homology"/>
<reference evidence="6 7" key="1">
    <citation type="submission" date="2016-10" db="EMBL/GenBank/DDBJ databases">
        <authorList>
            <person name="Varghese N."/>
            <person name="Submissions S."/>
        </authorList>
    </citation>
    <scope>NUCLEOTIDE SEQUENCE [LARGE SCALE GENOMIC DNA]</scope>
    <source>
        <strain evidence="6 7">DSM 1741</strain>
    </source>
</reference>
<dbReference type="Pfam" id="PF13657">
    <property type="entry name" value="Couple_hipA"/>
    <property type="match status" value="1"/>
</dbReference>
<dbReference type="InterPro" id="IPR012893">
    <property type="entry name" value="HipA-like_C"/>
</dbReference>
<dbReference type="OrthoDB" id="9805913at2"/>
<dbReference type="PANTHER" id="PTHR37419:SF8">
    <property type="entry name" value="TOXIN YJJJ"/>
    <property type="match status" value="1"/>
</dbReference>
<evidence type="ECO:0000256" key="3">
    <source>
        <dbReference type="ARBA" id="ARBA00022777"/>
    </source>
</evidence>
<comment type="similarity">
    <text evidence="1">Belongs to the HipA Ser/Thr kinase family.</text>
</comment>
<keyword evidence="7" id="KW-1185">Reference proteome</keyword>